<keyword evidence="1" id="KW-0862">Zinc</keyword>
<dbReference type="EMBL" id="MU006289">
    <property type="protein sequence ID" value="KAF2856210.1"/>
    <property type="molecule type" value="Genomic_DNA"/>
</dbReference>
<evidence type="ECO:0000256" key="2">
    <source>
        <dbReference type="SAM" id="MobiDB-lite"/>
    </source>
</evidence>
<gene>
    <name evidence="4" type="ORF">T440DRAFT_101390</name>
</gene>
<feature type="compositionally biased region" description="Low complexity" evidence="2">
    <location>
        <begin position="94"/>
        <end position="110"/>
    </location>
</feature>
<evidence type="ECO:0000259" key="3">
    <source>
        <dbReference type="PROSITE" id="PS50157"/>
    </source>
</evidence>
<keyword evidence="1" id="KW-0863">Zinc-finger</keyword>
<dbReference type="SMART" id="SM00355">
    <property type="entry name" value="ZnF_C2H2"/>
    <property type="match status" value="2"/>
</dbReference>
<dbReference type="GO" id="GO:0008270">
    <property type="term" value="F:zinc ion binding"/>
    <property type="evidence" value="ECO:0007669"/>
    <property type="project" value="UniProtKB-KW"/>
</dbReference>
<dbReference type="Gene3D" id="3.30.160.60">
    <property type="entry name" value="Classic Zinc Finger"/>
    <property type="match status" value="1"/>
</dbReference>
<proteinExistence type="predicted"/>
<name>A0A6A7BL64_9PLEO</name>
<keyword evidence="1" id="KW-0479">Metal-binding</keyword>
<evidence type="ECO:0000313" key="4">
    <source>
        <dbReference type="EMBL" id="KAF2856210.1"/>
    </source>
</evidence>
<keyword evidence="5" id="KW-1185">Reference proteome</keyword>
<accession>A0A6A7BL64</accession>
<organism evidence="4 5">
    <name type="scientific">Plenodomus tracheiphilus IPT5</name>
    <dbReference type="NCBI Taxonomy" id="1408161"/>
    <lineage>
        <taxon>Eukaryota</taxon>
        <taxon>Fungi</taxon>
        <taxon>Dikarya</taxon>
        <taxon>Ascomycota</taxon>
        <taxon>Pezizomycotina</taxon>
        <taxon>Dothideomycetes</taxon>
        <taxon>Pleosporomycetidae</taxon>
        <taxon>Pleosporales</taxon>
        <taxon>Pleosporineae</taxon>
        <taxon>Leptosphaeriaceae</taxon>
        <taxon>Plenodomus</taxon>
    </lineage>
</organism>
<dbReference type="PROSITE" id="PS00028">
    <property type="entry name" value="ZINC_FINGER_C2H2_1"/>
    <property type="match status" value="1"/>
</dbReference>
<dbReference type="OrthoDB" id="6365676at2759"/>
<feature type="region of interest" description="Disordered" evidence="2">
    <location>
        <begin position="320"/>
        <end position="353"/>
    </location>
</feature>
<dbReference type="PROSITE" id="PS50157">
    <property type="entry name" value="ZINC_FINGER_C2H2_2"/>
    <property type="match status" value="1"/>
</dbReference>
<sequence length="483" mass="53459">MDHDYMGSSWPRQPEECTPDPNTSSQENLDGDAFDNARMAEMNPSYQESYSTMTNIVMQSLHTRTPVAHNYSIDTADQHNLETQDRIPAPDFHPSQTRSPSSFSSSSYAQQPTAMARTALLGVSGGQEQTLTDPYYLLQHQISQDHGVQFHRPPEYSNFDRSRLRQSLGHIDIEHGRGNYGAPAPSSYNNEFIGLSTPDEASPLASSVVFGPGPPYGQQSYGGNSQGPGGSFYNPEEPLLAWRSSRSPYFPTDFQQTYADATCGPWSTENTYTNHAKELETRMSDVFLQPGNQDSIVGCTTSSLTDFVSPYKQFLHDDDVGDTAGASMPRPGSFAYQSDDPSVSERGQLPGNNMRPTFNCNIRACTPANLNRGRDAMPSGLSRTENSQLLNPFSTHISSYAPLRSSRSSIGSSSSSQSLRCDACGTEFRGKYGQGNLGRHRRSKHRGYIWPCEDLGCDKVFHRTDARLKHYRLHHLHLAPSPV</sequence>
<feature type="region of interest" description="Disordered" evidence="2">
    <location>
        <begin position="85"/>
        <end position="110"/>
    </location>
</feature>
<dbReference type="AlphaFoldDB" id="A0A6A7BL64"/>
<evidence type="ECO:0000313" key="5">
    <source>
        <dbReference type="Proteomes" id="UP000799423"/>
    </source>
</evidence>
<protein>
    <recommendedName>
        <fullName evidence="3">C2H2-type domain-containing protein</fullName>
    </recommendedName>
</protein>
<feature type="region of interest" description="Disordered" evidence="2">
    <location>
        <begin position="1"/>
        <end position="31"/>
    </location>
</feature>
<dbReference type="Proteomes" id="UP000799423">
    <property type="component" value="Unassembled WGS sequence"/>
</dbReference>
<evidence type="ECO:0000256" key="1">
    <source>
        <dbReference type="PROSITE-ProRule" id="PRU00042"/>
    </source>
</evidence>
<reference evidence="4" key="1">
    <citation type="submission" date="2020-01" db="EMBL/GenBank/DDBJ databases">
        <authorList>
            <consortium name="DOE Joint Genome Institute"/>
            <person name="Haridas S."/>
            <person name="Albert R."/>
            <person name="Binder M."/>
            <person name="Bloem J."/>
            <person name="Labutti K."/>
            <person name="Salamov A."/>
            <person name="Andreopoulos B."/>
            <person name="Baker S.E."/>
            <person name="Barry K."/>
            <person name="Bills G."/>
            <person name="Bluhm B.H."/>
            <person name="Cannon C."/>
            <person name="Castanera R."/>
            <person name="Culley D.E."/>
            <person name="Daum C."/>
            <person name="Ezra D."/>
            <person name="Gonzalez J.B."/>
            <person name="Henrissat B."/>
            <person name="Kuo A."/>
            <person name="Liang C."/>
            <person name="Lipzen A."/>
            <person name="Lutzoni F."/>
            <person name="Magnuson J."/>
            <person name="Mondo S."/>
            <person name="Nolan M."/>
            <person name="Ohm R."/>
            <person name="Pangilinan J."/>
            <person name="Park H.-J."/>
            <person name="Ramirez L."/>
            <person name="Alfaro M."/>
            <person name="Sun H."/>
            <person name="Tritt A."/>
            <person name="Yoshinaga Y."/>
            <person name="Zwiers L.-H."/>
            <person name="Turgeon B.G."/>
            <person name="Goodwin S.B."/>
            <person name="Spatafora J.W."/>
            <person name="Crous P.W."/>
            <person name="Grigoriev I.V."/>
        </authorList>
    </citation>
    <scope>NUCLEOTIDE SEQUENCE</scope>
    <source>
        <strain evidence="4">IPT5</strain>
    </source>
</reference>
<dbReference type="InterPro" id="IPR013087">
    <property type="entry name" value="Znf_C2H2_type"/>
</dbReference>
<feature type="domain" description="C2H2-type" evidence="3">
    <location>
        <begin position="450"/>
        <end position="482"/>
    </location>
</feature>